<dbReference type="EMBL" id="CP078063">
    <property type="protein sequence ID" value="UVE50331.1"/>
    <property type="molecule type" value="Genomic_DNA"/>
</dbReference>
<dbReference type="Pfam" id="PF09997">
    <property type="entry name" value="DUF2238"/>
    <property type="match status" value="1"/>
</dbReference>
<dbReference type="RefSeq" id="WP_258302492.1">
    <property type="nucleotide sequence ID" value="NZ_CP078063.1"/>
</dbReference>
<gene>
    <name evidence="3" type="ORF">KU306_00005</name>
</gene>
<proteinExistence type="predicted"/>
<organism evidence="3 4">
    <name type="scientific">Haloferax larsenii</name>
    <dbReference type="NCBI Taxonomy" id="302484"/>
    <lineage>
        <taxon>Archaea</taxon>
        <taxon>Methanobacteriati</taxon>
        <taxon>Methanobacteriota</taxon>
        <taxon>Stenosarchaea group</taxon>
        <taxon>Halobacteria</taxon>
        <taxon>Halobacteriales</taxon>
        <taxon>Haloferacaceae</taxon>
        <taxon>Haloferax</taxon>
    </lineage>
</organism>
<keyword evidence="4" id="KW-1185">Reference proteome</keyword>
<dbReference type="Proteomes" id="UP001058330">
    <property type="component" value="Chromosome"/>
</dbReference>
<reference evidence="3" key="1">
    <citation type="submission" date="2021-07" db="EMBL/GenBank/DDBJ databases">
        <title>Studies on halocins as antimicrobial molecules from haloarchaea.</title>
        <authorList>
            <person name="Kumar S."/>
            <person name="Khare S.K."/>
        </authorList>
    </citation>
    <scope>NUCLEOTIDE SEQUENCE</scope>
    <source>
        <strain evidence="3">NCIM 5678</strain>
    </source>
</reference>
<feature type="transmembrane region" description="Helical" evidence="2">
    <location>
        <begin position="39"/>
        <end position="61"/>
    </location>
</feature>
<dbReference type="GeneID" id="74527227"/>
<evidence type="ECO:0000313" key="3">
    <source>
        <dbReference type="EMBL" id="UVE50331.1"/>
    </source>
</evidence>
<keyword evidence="2" id="KW-0812">Transmembrane</keyword>
<name>A0ABY5RDC1_HALLR</name>
<feature type="region of interest" description="Disordered" evidence="1">
    <location>
        <begin position="133"/>
        <end position="185"/>
    </location>
</feature>
<feature type="compositionally biased region" description="Basic and acidic residues" evidence="1">
    <location>
        <begin position="156"/>
        <end position="170"/>
    </location>
</feature>
<feature type="compositionally biased region" description="Low complexity" evidence="1">
    <location>
        <begin position="133"/>
        <end position="143"/>
    </location>
</feature>
<feature type="transmembrane region" description="Helical" evidence="2">
    <location>
        <begin position="73"/>
        <end position="93"/>
    </location>
</feature>
<dbReference type="InterPro" id="IPR014509">
    <property type="entry name" value="YjdF-like"/>
</dbReference>
<protein>
    <recommendedName>
        <fullName evidence="5">VanZ like family protein</fullName>
    </recommendedName>
</protein>
<keyword evidence="2" id="KW-0472">Membrane</keyword>
<evidence type="ECO:0008006" key="5">
    <source>
        <dbReference type="Google" id="ProtNLM"/>
    </source>
</evidence>
<evidence type="ECO:0000313" key="4">
    <source>
        <dbReference type="Proteomes" id="UP001058330"/>
    </source>
</evidence>
<keyword evidence="2" id="KW-1133">Transmembrane helix</keyword>
<accession>A0ABY5RDC1</accession>
<feature type="transmembrane region" description="Helical" evidence="2">
    <location>
        <begin position="12"/>
        <end position="33"/>
    </location>
</feature>
<feature type="transmembrane region" description="Helical" evidence="2">
    <location>
        <begin position="113"/>
        <end position="131"/>
    </location>
</feature>
<sequence length="185" mass="20420">MRRVALARQPWLWVFVGVWAVFVSALHFGGLAYNIYTKIWWWDLLTHSLSGFGVAGVLFLVFPKTFVRQRAPVVVAGIVLAIGAGFEVYEYLFKDFWYGWSTAYYVEDTIVDLVVDVVGALGFVALVNVLSRRGPPSTTSSSGTDHRQHPATLRSDGGDRTSADDNRRPADAGQSSGSSRDETSQ</sequence>
<evidence type="ECO:0000256" key="2">
    <source>
        <dbReference type="SAM" id="Phobius"/>
    </source>
</evidence>
<evidence type="ECO:0000256" key="1">
    <source>
        <dbReference type="SAM" id="MobiDB-lite"/>
    </source>
</evidence>